<evidence type="ECO:0000313" key="3">
    <source>
        <dbReference type="Proteomes" id="UP000030659"/>
    </source>
</evidence>
<dbReference type="AlphaFoldDB" id="W7AFG9"/>
<name>W7AFG9_PLAVN</name>
<dbReference type="InterPro" id="IPR006486">
    <property type="entry name" value="PYST_A"/>
</dbReference>
<evidence type="ECO:0008006" key="4">
    <source>
        <dbReference type="Google" id="ProtNLM"/>
    </source>
</evidence>
<dbReference type="Proteomes" id="UP000030659">
    <property type="component" value="Unassembled WGS sequence"/>
</dbReference>
<evidence type="ECO:0000256" key="1">
    <source>
        <dbReference type="SAM" id="SignalP"/>
    </source>
</evidence>
<proteinExistence type="predicted"/>
<dbReference type="SUPFAM" id="SSF55961">
    <property type="entry name" value="Bet v1-like"/>
    <property type="match status" value="1"/>
</dbReference>
<gene>
    <name evidence="2" type="ORF">YYG_04464</name>
</gene>
<keyword evidence="1" id="KW-0732">Signal</keyword>
<dbReference type="InterPro" id="IPR023393">
    <property type="entry name" value="START-like_dom_sf"/>
</dbReference>
<dbReference type="Gene3D" id="3.30.530.20">
    <property type="match status" value="1"/>
</dbReference>
<reference evidence="2 3" key="1">
    <citation type="submission" date="2013-02" db="EMBL/GenBank/DDBJ databases">
        <title>The Genome Sequence of Plasmodium vinckei petteri CR.</title>
        <authorList>
            <consortium name="The Broad Institute Genome Sequencing Platform"/>
            <consortium name="The Broad Institute Genome Sequencing Center for Infectious Disease"/>
            <person name="Neafsey D."/>
            <person name="Cheeseman I."/>
            <person name="Volkman S."/>
            <person name="Adams J."/>
            <person name="Walker B."/>
            <person name="Young S.K."/>
            <person name="Zeng Q."/>
            <person name="Gargeya S."/>
            <person name="Fitzgerald M."/>
            <person name="Haas B."/>
            <person name="Abouelleil A."/>
            <person name="Alvarado L."/>
            <person name="Arachchi H.M."/>
            <person name="Berlin A.M."/>
            <person name="Chapman S.B."/>
            <person name="Dewar J."/>
            <person name="Goldberg J."/>
            <person name="Griggs A."/>
            <person name="Gujja S."/>
            <person name="Hansen M."/>
            <person name="Howarth C."/>
            <person name="Imamovic A."/>
            <person name="Larimer J."/>
            <person name="McCowan C."/>
            <person name="Murphy C."/>
            <person name="Neiman D."/>
            <person name="Pearson M."/>
            <person name="Priest M."/>
            <person name="Roberts A."/>
            <person name="Saif S."/>
            <person name="Shea T."/>
            <person name="Sisk P."/>
            <person name="Sykes S."/>
            <person name="Wortman J."/>
            <person name="Nusbaum C."/>
            <person name="Birren B."/>
        </authorList>
    </citation>
    <scope>NUCLEOTIDE SEQUENCE [LARGE SCALE GENOMIC DNA]</scope>
    <source>
        <strain evidence="2 3">CR</strain>
    </source>
</reference>
<dbReference type="EMBL" id="KI965405">
    <property type="protein sequence ID" value="EUD70495.1"/>
    <property type="molecule type" value="Genomic_DNA"/>
</dbReference>
<dbReference type="NCBIfam" id="TIGR01599">
    <property type="entry name" value="PYST-A"/>
    <property type="match status" value="1"/>
</dbReference>
<sequence length="281" mass="31756">MNKGYIKIALALLSVACYMQNIVFASECAPKTKSSNKEPKQQLYIDHKEAKQAANVMAEALSVAKKLAIHTNDYKLYSKKDEGEALYFKRVNNTDIAKLDLTIPNPNNYDSIISMLMDPSAPKNFYNAHVEGAISRIYDPNLVIIKQHYKNNSGPCQRYCHLLAKKTELSKDETAIVFVSPDVNDHDSKNNKNYINPILRRVNSFKPDINSQGSIRNRNALKMYINLAAFFIKREADCVKVTFIGSIDLNLSPKAKEHAVKKVTASIILDIAKLRDIFKKE</sequence>
<accession>W7AFG9</accession>
<organism evidence="2 3">
    <name type="scientific">Plasmodium vinckei petteri</name>
    <dbReference type="NCBI Taxonomy" id="138298"/>
    <lineage>
        <taxon>Eukaryota</taxon>
        <taxon>Sar</taxon>
        <taxon>Alveolata</taxon>
        <taxon>Apicomplexa</taxon>
        <taxon>Aconoidasida</taxon>
        <taxon>Haemosporida</taxon>
        <taxon>Plasmodiidae</taxon>
        <taxon>Plasmodium</taxon>
        <taxon>Plasmodium (Vinckeia)</taxon>
    </lineage>
</organism>
<feature type="signal peptide" evidence="1">
    <location>
        <begin position="1"/>
        <end position="25"/>
    </location>
</feature>
<evidence type="ECO:0000313" key="2">
    <source>
        <dbReference type="EMBL" id="EUD70495.1"/>
    </source>
</evidence>
<feature type="chain" id="PRO_5004890513" description="Fam-a protein" evidence="1">
    <location>
        <begin position="26"/>
        <end position="281"/>
    </location>
</feature>
<protein>
    <recommendedName>
        <fullName evidence="4">Fam-a protein</fullName>
    </recommendedName>
</protein>